<sequence>MIDIFPRRELAADMARQLLKPSALDIGLRSGLFFSGLRRTGKTTFLKNDLIPALEEMGALVIYVDLWSDTQTSPVVLVLAAVRKALADLQKPTSAFLQKLKALRGAEVEVAGLKFGFNLETLGTEGGVTLAEALTEVVDQARTDVVLVVDEVQQAITTEDGQQMMLALKAARDAINPRPNTPGHFLFIGTGSHRAMVNELTARRNQAFAGATNVPYPVLDRDYVEFWLKRLAKDGLGNLPSLDVAAQAFKTLGSRPEEFIRALRQLVHSPASGMGPDEVLPVIASTLRSAAADLELMKVEELGVLAEAIFARIASVEGDARGVFSNEAAAEYSKSVGREVRVEEIQPVANELLAANLIMRRGHGLYGVTDPFVQEIWRERQELLGRL</sequence>
<keyword evidence="1" id="KW-0547">Nucleotide-binding</keyword>
<evidence type="ECO:0000313" key="1">
    <source>
        <dbReference type="EMBL" id="PBJ94541.1"/>
    </source>
</evidence>
<dbReference type="EMBL" id="NTME01000015">
    <property type="protein sequence ID" value="PBJ94541.1"/>
    <property type="molecule type" value="Genomic_DNA"/>
</dbReference>
<dbReference type="GO" id="GO:0005524">
    <property type="term" value="F:ATP binding"/>
    <property type="evidence" value="ECO:0007669"/>
    <property type="project" value="UniProtKB-KW"/>
</dbReference>
<dbReference type="PANTHER" id="PTHR34301:SF8">
    <property type="entry name" value="ATPASE DOMAIN-CONTAINING PROTEIN"/>
    <property type="match status" value="1"/>
</dbReference>
<dbReference type="KEGG" id="ppj:RK21_00949"/>
<dbReference type="Proteomes" id="UP000218102">
    <property type="component" value="Unassembled WGS sequence"/>
</dbReference>
<dbReference type="PANTHER" id="PTHR34301">
    <property type="entry name" value="DNA-BINDING PROTEIN-RELATED"/>
    <property type="match status" value="1"/>
</dbReference>
<dbReference type="SUPFAM" id="SSF52540">
    <property type="entry name" value="P-loop containing nucleoside triphosphate hydrolases"/>
    <property type="match status" value="1"/>
</dbReference>
<accession>A0A099N3R8</accession>
<comment type="caution">
    <text evidence="1">The sequence shown here is derived from an EMBL/GenBank/DDBJ whole genome shotgun (WGS) entry which is preliminary data.</text>
</comment>
<dbReference type="Gene3D" id="3.40.50.300">
    <property type="entry name" value="P-loop containing nucleotide triphosphate hydrolases"/>
    <property type="match status" value="1"/>
</dbReference>
<dbReference type="InterPro" id="IPR027417">
    <property type="entry name" value="P-loop_NTPase"/>
</dbReference>
<keyword evidence="1" id="KW-0067">ATP-binding</keyword>
<evidence type="ECO:0000313" key="2">
    <source>
        <dbReference type="Proteomes" id="UP000218102"/>
    </source>
</evidence>
<name>A0A099N3R8_PSEDL</name>
<protein>
    <submittedName>
        <fullName evidence="1">ATP-binding protein</fullName>
    </submittedName>
</protein>
<gene>
    <name evidence="1" type="ORF">CMV24_15755</name>
</gene>
<organism evidence="1 2">
    <name type="scientific">Pseudomonas plecoglossicida</name>
    <dbReference type="NCBI Taxonomy" id="70775"/>
    <lineage>
        <taxon>Bacteria</taxon>
        <taxon>Pseudomonadati</taxon>
        <taxon>Pseudomonadota</taxon>
        <taxon>Gammaproteobacteria</taxon>
        <taxon>Pseudomonadales</taxon>
        <taxon>Pseudomonadaceae</taxon>
        <taxon>Pseudomonas</taxon>
    </lineage>
</organism>
<reference evidence="1 2" key="1">
    <citation type="submission" date="2017-09" db="EMBL/GenBank/DDBJ databases">
        <authorList>
            <person name="Ehlers B."/>
            <person name="Leendertz F.H."/>
        </authorList>
    </citation>
    <scope>NUCLEOTIDE SEQUENCE [LARGE SCALE GENOMIC DNA]</scope>
    <source>
        <strain evidence="1 2">DJ-1</strain>
    </source>
</reference>
<dbReference type="AlphaFoldDB" id="A0A099N3R8"/>
<proteinExistence type="predicted"/>
<dbReference type="RefSeq" id="WP_023661223.1">
    <property type="nucleotide sequence ID" value="NZ_CP010359.1"/>
</dbReference>